<dbReference type="InterPro" id="IPR050490">
    <property type="entry name" value="Bact_solute-bd_prot1"/>
</dbReference>
<dbReference type="GO" id="GO:0042597">
    <property type="term" value="C:periplasmic space"/>
    <property type="evidence" value="ECO:0007669"/>
    <property type="project" value="UniProtKB-SubCell"/>
</dbReference>
<name>A0A4R2N0D9_9PAST</name>
<evidence type="ECO:0000313" key="5">
    <source>
        <dbReference type="Proteomes" id="UP000294841"/>
    </source>
</evidence>
<dbReference type="SUPFAM" id="SSF53850">
    <property type="entry name" value="Periplasmic binding protein-like II"/>
    <property type="match status" value="1"/>
</dbReference>
<keyword evidence="3" id="KW-0732">Signal</keyword>
<organism evidence="4 5">
    <name type="scientific">Bisgaardia hudsonensis</name>
    <dbReference type="NCBI Taxonomy" id="109472"/>
    <lineage>
        <taxon>Bacteria</taxon>
        <taxon>Pseudomonadati</taxon>
        <taxon>Pseudomonadota</taxon>
        <taxon>Gammaproteobacteria</taxon>
        <taxon>Pasteurellales</taxon>
        <taxon>Pasteurellaceae</taxon>
        <taxon>Bisgaardia</taxon>
    </lineage>
</organism>
<evidence type="ECO:0000256" key="3">
    <source>
        <dbReference type="SAM" id="SignalP"/>
    </source>
</evidence>
<comment type="caution">
    <text evidence="4">The sequence shown here is derived from an EMBL/GenBank/DDBJ whole genome shotgun (WGS) entry which is preliminary data.</text>
</comment>
<dbReference type="CDD" id="cd13585">
    <property type="entry name" value="PBP2_TMBP_like"/>
    <property type="match status" value="1"/>
</dbReference>
<sequence>MKLKKFFSVLLPVTLACSSLLTGCNDENKVVEINSGMPKEGQELVGNITFWHSFTQGPRLEVIKQAAKEFEEKNPKVNIKIETFSWNDFYTKWTTGLSSGNVPDLSTALPNHVVEMINFGALQPLGDLIDSIGRDKFAKASIDEGTVNGKNYSIPLYSHAQVMWVRKDLLQKYNLSVPKTWNELYETAKTLTQNGVYGLSVPMGSNDFMATRFLNLYVRSGGGSLLTKDLKADLTSPLVQDGIKYWVKMYKDTSPKDSVNYNVLQQATLYYQGKTAFDFNSGFQIGGVKANSPQLLEFVDAYPIPKMNENDPTPALETANIPLVVWKNSKHPDIAKAFMKTLYEKDRYIEFLKAVPVGMLPAIQGISNEESYKNNPIIAQFQHAESVISDALVRGSAIGYEHGPNLQAGILTNQHIIEKMFQDIIVNGTDPMVAAQKAEKELNNLFEIIVTK</sequence>
<dbReference type="PANTHER" id="PTHR43649:SF12">
    <property type="entry name" value="DIACETYLCHITOBIOSE BINDING PROTEIN DASA"/>
    <property type="match status" value="1"/>
</dbReference>
<dbReference type="EMBL" id="SLXI01000003">
    <property type="protein sequence ID" value="TCP12813.1"/>
    <property type="molecule type" value="Genomic_DNA"/>
</dbReference>
<accession>A0A4R2N0D9</accession>
<feature type="signal peptide" evidence="3">
    <location>
        <begin position="1"/>
        <end position="22"/>
    </location>
</feature>
<proteinExistence type="inferred from homology"/>
<dbReference type="RefSeq" id="WP_132023431.1">
    <property type="nucleotide sequence ID" value="NZ_CP016605.1"/>
</dbReference>
<keyword evidence="5" id="KW-1185">Reference proteome</keyword>
<gene>
    <name evidence="4" type="ORF">EV697_103118</name>
</gene>
<dbReference type="PROSITE" id="PS51257">
    <property type="entry name" value="PROKAR_LIPOPROTEIN"/>
    <property type="match status" value="1"/>
</dbReference>
<dbReference type="AlphaFoldDB" id="A0A4R2N0D9"/>
<comment type="similarity">
    <text evidence="2">Belongs to the bacterial solute-binding protein 1 family.</text>
</comment>
<evidence type="ECO:0000256" key="2">
    <source>
        <dbReference type="ARBA" id="ARBA00008520"/>
    </source>
</evidence>
<dbReference type="Gene3D" id="3.40.190.10">
    <property type="entry name" value="Periplasmic binding protein-like II"/>
    <property type="match status" value="2"/>
</dbReference>
<dbReference type="Pfam" id="PF01547">
    <property type="entry name" value="SBP_bac_1"/>
    <property type="match status" value="1"/>
</dbReference>
<feature type="chain" id="PRO_5020951458" evidence="3">
    <location>
        <begin position="23"/>
        <end position="452"/>
    </location>
</feature>
<dbReference type="PANTHER" id="PTHR43649">
    <property type="entry name" value="ARABINOSE-BINDING PROTEIN-RELATED"/>
    <property type="match status" value="1"/>
</dbReference>
<dbReference type="OrthoDB" id="9804061at2"/>
<protein>
    <submittedName>
        <fullName evidence="4">Carbohydrate ABC transporter substrate-binding protein (CUT1 family)</fullName>
    </submittedName>
</protein>
<evidence type="ECO:0000313" key="4">
    <source>
        <dbReference type="EMBL" id="TCP12813.1"/>
    </source>
</evidence>
<reference evidence="4 5" key="1">
    <citation type="submission" date="2019-03" db="EMBL/GenBank/DDBJ databases">
        <title>Genomic Encyclopedia of Type Strains, Phase IV (KMG-IV): sequencing the most valuable type-strain genomes for metagenomic binning, comparative biology and taxonomic classification.</title>
        <authorList>
            <person name="Goeker M."/>
        </authorList>
    </citation>
    <scope>NUCLEOTIDE SEQUENCE [LARGE SCALE GENOMIC DNA]</scope>
    <source>
        <strain evidence="4 5">DSM 28231</strain>
    </source>
</reference>
<evidence type="ECO:0000256" key="1">
    <source>
        <dbReference type="ARBA" id="ARBA00004418"/>
    </source>
</evidence>
<dbReference type="InterPro" id="IPR006059">
    <property type="entry name" value="SBP"/>
</dbReference>
<dbReference type="Proteomes" id="UP000294841">
    <property type="component" value="Unassembled WGS sequence"/>
</dbReference>
<comment type="subcellular location">
    <subcellularLocation>
        <location evidence="1">Periplasm</location>
    </subcellularLocation>
</comment>